<keyword evidence="2" id="KW-0812">Transmembrane</keyword>
<evidence type="ECO:0000256" key="2">
    <source>
        <dbReference type="SAM" id="Phobius"/>
    </source>
</evidence>
<protein>
    <submittedName>
        <fullName evidence="3">Unannotated protein</fullName>
    </submittedName>
</protein>
<organism evidence="3">
    <name type="scientific">freshwater metagenome</name>
    <dbReference type="NCBI Taxonomy" id="449393"/>
    <lineage>
        <taxon>unclassified sequences</taxon>
        <taxon>metagenomes</taxon>
        <taxon>ecological metagenomes</taxon>
    </lineage>
</organism>
<keyword evidence="2" id="KW-0472">Membrane</keyword>
<name>A0A6J5ZBW8_9ZZZZ</name>
<gene>
    <name evidence="3" type="ORF">UFOPK3547_00325</name>
</gene>
<feature type="compositionally biased region" description="Low complexity" evidence="1">
    <location>
        <begin position="89"/>
        <end position="105"/>
    </location>
</feature>
<dbReference type="AlphaFoldDB" id="A0A6J5ZBW8"/>
<proteinExistence type="predicted"/>
<feature type="transmembrane region" description="Helical" evidence="2">
    <location>
        <begin position="167"/>
        <end position="188"/>
    </location>
</feature>
<accession>A0A6J5ZBW8</accession>
<sequence>MTRFFKPNSILKVAVLTAACAAMVAPATASAGYQSLLLDACGADGTVNGSYTQREFREALANIPADADQYSDCRAILTEAQLAAAAGGSGASSDSISSSTSAAASQPTDGTDGSSESAADKETTDSGVSDAVATGGDAVTVGAAVVNPDSLGAGRSASATISSLPTALIVALALIGAGALAALLFIIIPRVRAYYAS</sequence>
<dbReference type="EMBL" id="CAESAN010000017">
    <property type="protein sequence ID" value="CAB4337920.1"/>
    <property type="molecule type" value="Genomic_DNA"/>
</dbReference>
<reference evidence="3" key="1">
    <citation type="submission" date="2020-05" db="EMBL/GenBank/DDBJ databases">
        <authorList>
            <person name="Chiriac C."/>
            <person name="Salcher M."/>
            <person name="Ghai R."/>
            <person name="Kavagutti S V."/>
        </authorList>
    </citation>
    <scope>NUCLEOTIDE SEQUENCE</scope>
</reference>
<feature type="compositionally biased region" description="Polar residues" evidence="1">
    <location>
        <begin position="106"/>
        <end position="117"/>
    </location>
</feature>
<feature type="region of interest" description="Disordered" evidence="1">
    <location>
        <begin position="89"/>
        <end position="132"/>
    </location>
</feature>
<evidence type="ECO:0000256" key="1">
    <source>
        <dbReference type="SAM" id="MobiDB-lite"/>
    </source>
</evidence>
<evidence type="ECO:0000313" key="3">
    <source>
        <dbReference type="EMBL" id="CAB4337920.1"/>
    </source>
</evidence>
<keyword evidence="2" id="KW-1133">Transmembrane helix</keyword>